<name>A0ABS7CZ86_9BACT</name>
<comment type="caution">
    <text evidence="1">The sequence shown here is derived from an EMBL/GenBank/DDBJ whole genome shotgun (WGS) entry which is preliminary data.</text>
</comment>
<organism evidence="1 2">
    <name type="scientific">Pontibacter aydingkolensis</name>
    <dbReference type="NCBI Taxonomy" id="1911536"/>
    <lineage>
        <taxon>Bacteria</taxon>
        <taxon>Pseudomonadati</taxon>
        <taxon>Bacteroidota</taxon>
        <taxon>Cytophagia</taxon>
        <taxon>Cytophagales</taxon>
        <taxon>Hymenobacteraceae</taxon>
        <taxon>Pontibacter</taxon>
    </lineage>
</organism>
<keyword evidence="2" id="KW-1185">Reference proteome</keyword>
<dbReference type="RefSeq" id="WP_219879007.1">
    <property type="nucleotide sequence ID" value="NZ_JAHYXK010000027.1"/>
</dbReference>
<reference evidence="1 2" key="1">
    <citation type="journal article" date="2016" name="Int. J. Syst. Evol. Microbiol.">
        <title>Pontibacter aydingkolensis sp. nov., isolated from soil of a salt lake.</title>
        <authorList>
            <person name="Osman G."/>
            <person name="Zhang T."/>
            <person name="Lou K."/>
            <person name="Gao Y."/>
            <person name="Chang W."/>
            <person name="Lin Q."/>
            <person name="Yang H.M."/>
            <person name="Huo X.D."/>
            <person name="Wang N."/>
        </authorList>
    </citation>
    <scope>NUCLEOTIDE SEQUENCE [LARGE SCALE GENOMIC DNA]</scope>
    <source>
        <strain evidence="1 2">KACC 19255</strain>
    </source>
</reference>
<evidence type="ECO:0000313" key="1">
    <source>
        <dbReference type="EMBL" id="MBW7469136.1"/>
    </source>
</evidence>
<dbReference type="EMBL" id="JAHYXK010000027">
    <property type="protein sequence ID" value="MBW7469136.1"/>
    <property type="molecule type" value="Genomic_DNA"/>
</dbReference>
<evidence type="ECO:0000313" key="2">
    <source>
        <dbReference type="Proteomes" id="UP000813018"/>
    </source>
</evidence>
<sequence>MELEEEQMLNKDSWIWACCVPSNSTCNCLDDGTILDCTICEAGSIFNTLNFKTTSQTHDVTTYEYDTRDNTYRITMAKSDTISDLIFDYKWEAAEVQQQIRWTIDSYELLKGEHKYNLNVCVYQYLERNVAVQFTPYVVTIDLIDTSILMNVTKNKIILGYDEFPYSR</sequence>
<accession>A0ABS7CZ86</accession>
<gene>
    <name evidence="1" type="ORF">K0O23_18840</name>
</gene>
<dbReference type="Proteomes" id="UP000813018">
    <property type="component" value="Unassembled WGS sequence"/>
</dbReference>
<proteinExistence type="predicted"/>
<protein>
    <submittedName>
        <fullName evidence="1">Uncharacterized protein</fullName>
    </submittedName>
</protein>